<dbReference type="Proteomes" id="UP000576393">
    <property type="component" value="Unassembled WGS sequence"/>
</dbReference>
<evidence type="ECO:0000313" key="2">
    <source>
        <dbReference type="Proteomes" id="UP000576393"/>
    </source>
</evidence>
<dbReference type="RefSeq" id="WP_179828646.1">
    <property type="nucleotide sequence ID" value="NZ_JACCCO010000003.1"/>
</dbReference>
<sequence>MKTRPATCSLPWSGCPGRCPTAGAFARPSDSPHGPLSEPYALHLFGIPADPATAEAVTARQRALAEALPVSGRKPFTFLSPRETAADAFASATLDRLREIKHRHDPHGVIRGNFPVLG</sequence>
<dbReference type="InterPro" id="IPR016169">
    <property type="entry name" value="FAD-bd_PCMH_sub2"/>
</dbReference>
<evidence type="ECO:0000313" key="1">
    <source>
        <dbReference type="EMBL" id="NYF44499.1"/>
    </source>
</evidence>
<comment type="caution">
    <text evidence="1">The sequence shown here is derived from an EMBL/GenBank/DDBJ whole genome shotgun (WGS) entry which is preliminary data.</text>
</comment>
<protein>
    <submittedName>
        <fullName evidence="1">Uncharacterized protein</fullName>
    </submittedName>
</protein>
<reference evidence="1 2" key="1">
    <citation type="submission" date="2020-07" db="EMBL/GenBank/DDBJ databases">
        <title>Sequencing the genomes of 1000 actinobacteria strains.</title>
        <authorList>
            <person name="Klenk H.-P."/>
        </authorList>
    </citation>
    <scope>NUCLEOTIDE SEQUENCE [LARGE SCALE GENOMIC DNA]</scope>
    <source>
        <strain evidence="1 2">DSM 45763</strain>
    </source>
</reference>
<dbReference type="EMBL" id="JACCCO010000003">
    <property type="protein sequence ID" value="NYF44499.1"/>
    <property type="molecule type" value="Genomic_DNA"/>
</dbReference>
<gene>
    <name evidence="1" type="ORF">HDA43_006726</name>
</gene>
<dbReference type="Gene3D" id="3.30.465.10">
    <property type="match status" value="1"/>
</dbReference>
<name>A0A852V7Q5_9ACTN</name>
<organism evidence="1 2">
    <name type="scientific">Streptosporangium sandarakinum</name>
    <dbReference type="NCBI Taxonomy" id="1260955"/>
    <lineage>
        <taxon>Bacteria</taxon>
        <taxon>Bacillati</taxon>
        <taxon>Actinomycetota</taxon>
        <taxon>Actinomycetes</taxon>
        <taxon>Streptosporangiales</taxon>
        <taxon>Streptosporangiaceae</taxon>
        <taxon>Streptosporangium</taxon>
    </lineage>
</organism>
<proteinExistence type="predicted"/>
<dbReference type="Gene3D" id="3.40.462.20">
    <property type="match status" value="1"/>
</dbReference>
<dbReference type="AlphaFoldDB" id="A0A852V7Q5"/>
<accession>A0A852V7Q5</accession>
<keyword evidence="2" id="KW-1185">Reference proteome</keyword>